<evidence type="ECO:0000259" key="11">
    <source>
        <dbReference type="PROSITE" id="PS50039"/>
    </source>
</evidence>
<dbReference type="SUPFAM" id="SSF46785">
    <property type="entry name" value="Winged helix' DNA-binding domain"/>
    <property type="match status" value="1"/>
</dbReference>
<dbReference type="GO" id="GO:0000978">
    <property type="term" value="F:RNA polymerase II cis-regulatory region sequence-specific DNA binding"/>
    <property type="evidence" value="ECO:0007669"/>
    <property type="project" value="TreeGrafter"/>
</dbReference>
<organism evidence="12">
    <name type="scientific">Leptochiton asellus</name>
    <dbReference type="NCBI Taxonomy" id="211853"/>
    <lineage>
        <taxon>Eukaryota</taxon>
        <taxon>Metazoa</taxon>
        <taxon>Spiralia</taxon>
        <taxon>Lophotrochozoa</taxon>
        <taxon>Mollusca</taxon>
        <taxon>Polyplacophora</taxon>
        <taxon>Neoloricata</taxon>
        <taxon>Lepidopleurida</taxon>
        <taxon>Lepidopleuridae</taxon>
        <taxon>Leptochiton</taxon>
    </lineage>
</organism>
<keyword evidence="2" id="KW-0970">Cilium biogenesis/degradation</keyword>
<keyword evidence="7 9" id="KW-0539">Nucleus</keyword>
<evidence type="ECO:0000256" key="10">
    <source>
        <dbReference type="SAM" id="MobiDB-lite"/>
    </source>
</evidence>
<dbReference type="EMBL" id="MF133507">
    <property type="protein sequence ID" value="ASM47587.1"/>
    <property type="molecule type" value="mRNA"/>
</dbReference>
<gene>
    <name evidence="12" type="primary">FOXJ1</name>
</gene>
<proteinExistence type="evidence at transcript level"/>
<protein>
    <submittedName>
        <fullName evidence="12">Forkhead box J1</fullName>
    </submittedName>
</protein>
<keyword evidence="3" id="KW-0805">Transcription regulation</keyword>
<dbReference type="InterPro" id="IPR001766">
    <property type="entry name" value="Fork_head_dom"/>
</dbReference>
<dbReference type="InterPro" id="IPR036390">
    <property type="entry name" value="WH_DNA-bd_sf"/>
</dbReference>
<name>A0A288XNL0_9MOLL</name>
<dbReference type="GO" id="GO:0005634">
    <property type="term" value="C:nucleus"/>
    <property type="evidence" value="ECO:0007669"/>
    <property type="project" value="UniProtKB-SubCell"/>
</dbReference>
<accession>A0A288XNL0</accession>
<evidence type="ECO:0000256" key="3">
    <source>
        <dbReference type="ARBA" id="ARBA00023015"/>
    </source>
</evidence>
<dbReference type="PANTHER" id="PTHR46805">
    <property type="entry name" value="FORKHEAD BOX PROTEIN J1"/>
    <property type="match status" value="1"/>
</dbReference>
<evidence type="ECO:0000256" key="6">
    <source>
        <dbReference type="ARBA" id="ARBA00023163"/>
    </source>
</evidence>
<evidence type="ECO:0000256" key="9">
    <source>
        <dbReference type="PROSITE-ProRule" id="PRU00089"/>
    </source>
</evidence>
<evidence type="ECO:0000256" key="1">
    <source>
        <dbReference type="ARBA" id="ARBA00004123"/>
    </source>
</evidence>
<feature type="region of interest" description="Disordered" evidence="10">
    <location>
        <begin position="292"/>
        <end position="328"/>
    </location>
</feature>
<evidence type="ECO:0000256" key="8">
    <source>
        <dbReference type="ARBA" id="ARBA00034770"/>
    </source>
</evidence>
<evidence type="ECO:0000313" key="12">
    <source>
        <dbReference type="EMBL" id="ASM47587.1"/>
    </source>
</evidence>
<keyword evidence="6" id="KW-0804">Transcription</keyword>
<keyword evidence="4 9" id="KW-0238">DNA-binding</keyword>
<evidence type="ECO:0000256" key="4">
    <source>
        <dbReference type="ARBA" id="ARBA00023125"/>
    </source>
</evidence>
<feature type="domain" description="Fork-head" evidence="11">
    <location>
        <begin position="179"/>
        <end position="273"/>
    </location>
</feature>
<sequence length="500" mass="56018">MLMYITDESGNMHEITDIRSSMQVHRPKTASIKVIRSDSLPGKPARIKLTPASVKTVQHRRNTVNVPVVTRDHLAHRFRQNWLAKYPMDTCSNGAGNLDDSLTSLNWLQNLNIMKLASPTPPPSPLTLTDNTKVNPNAVLNMTNSPSVRMEPRGNIYGDLTPPPSLQDKVDYKTNPCVKPPYSYATLICMAMQETQKQKITLSAIYNWITENFAYYRMAEPSWQNSIRHNLSLNKCFQKVPRRKDEPGKGGFWRINPEFSDSFENGVFKKRRCSRDSYPAVNMPPFKKIKKEVDDDSYNSSADNSRVSTDSNGFHHEDSSNPFLNFPSSVSDEDGDMLSREFNWSSLLGQDIQVDGRTIKAEDLLDEAEHSLASPLIDMSPPPSESNSDDMGLEDLLSQTDFSQDVALDFTTNDPLDLTVSGTGLNPPNWWNESFTFPGDSRELIEAAASASSRPSGLNTPIAQSPAYEDDGLSWDQHTMPAAFDMDNLFDIENIPSPQL</sequence>
<dbReference type="InterPro" id="IPR030456">
    <property type="entry name" value="TF_fork_head_CS_2"/>
</dbReference>
<dbReference type="InterPro" id="IPR047512">
    <property type="entry name" value="FH_FOXJ1"/>
</dbReference>
<dbReference type="PANTHER" id="PTHR46805:SF1">
    <property type="entry name" value="FORKHEAD BOX PROTEIN J1"/>
    <property type="match status" value="1"/>
</dbReference>
<evidence type="ECO:0000256" key="5">
    <source>
        <dbReference type="ARBA" id="ARBA00023159"/>
    </source>
</evidence>
<dbReference type="InterPro" id="IPR036388">
    <property type="entry name" value="WH-like_DNA-bd_sf"/>
</dbReference>
<dbReference type="InterPro" id="IPR018122">
    <property type="entry name" value="TF_fork_head_CS_1"/>
</dbReference>
<reference evidence="12" key="1">
    <citation type="journal article" date="2017" name="Elife">
        <title>Co-expression of xenopsin and rhabdomeric opsin in photoreceptors bearing microvilli and cilia.</title>
        <authorList>
            <person name="Vocking O."/>
            <person name="Kourtesis I."/>
            <person name="Tumu S.C."/>
            <person name="Hausen H."/>
        </authorList>
    </citation>
    <scope>NUCLEOTIDE SEQUENCE</scope>
</reference>
<evidence type="ECO:0000256" key="7">
    <source>
        <dbReference type="ARBA" id="ARBA00023242"/>
    </source>
</evidence>
<feature type="DNA-binding region" description="Fork-head" evidence="9">
    <location>
        <begin position="179"/>
        <end position="273"/>
    </location>
</feature>
<comment type="subcellular location">
    <subcellularLocation>
        <location evidence="1 9">Nucleus</location>
    </subcellularLocation>
</comment>
<dbReference type="PROSITE" id="PS50039">
    <property type="entry name" value="FORK_HEAD_3"/>
    <property type="match status" value="1"/>
</dbReference>
<dbReference type="AlphaFoldDB" id="A0A288XNL0"/>
<dbReference type="GO" id="GO:0000981">
    <property type="term" value="F:DNA-binding transcription factor activity, RNA polymerase II-specific"/>
    <property type="evidence" value="ECO:0007669"/>
    <property type="project" value="TreeGrafter"/>
</dbReference>
<dbReference type="Pfam" id="PF00250">
    <property type="entry name" value="Forkhead"/>
    <property type="match status" value="1"/>
</dbReference>
<dbReference type="GO" id="GO:0030030">
    <property type="term" value="P:cell projection organization"/>
    <property type="evidence" value="ECO:0007669"/>
    <property type="project" value="UniProtKB-KW"/>
</dbReference>
<evidence type="ECO:0000256" key="2">
    <source>
        <dbReference type="ARBA" id="ARBA00022794"/>
    </source>
</evidence>
<feature type="compositionally biased region" description="Polar residues" evidence="10">
    <location>
        <begin position="450"/>
        <end position="463"/>
    </location>
</feature>
<dbReference type="InterPro" id="IPR047513">
    <property type="entry name" value="FOXJ1"/>
</dbReference>
<dbReference type="CDD" id="cd20023">
    <property type="entry name" value="FH_FOXJ1"/>
    <property type="match status" value="1"/>
</dbReference>
<comment type="similarity">
    <text evidence="8">Belongs to the FOXJ1 family.</text>
</comment>
<dbReference type="PROSITE" id="PS00657">
    <property type="entry name" value="FORK_HEAD_1"/>
    <property type="match status" value="1"/>
</dbReference>
<feature type="region of interest" description="Disordered" evidence="10">
    <location>
        <begin position="450"/>
        <end position="471"/>
    </location>
</feature>
<keyword evidence="5" id="KW-0010">Activator</keyword>
<dbReference type="Gene3D" id="1.10.10.10">
    <property type="entry name" value="Winged helix-like DNA-binding domain superfamily/Winged helix DNA-binding domain"/>
    <property type="match status" value="1"/>
</dbReference>
<dbReference type="SMART" id="SM00339">
    <property type="entry name" value="FH"/>
    <property type="match status" value="1"/>
</dbReference>
<dbReference type="PRINTS" id="PR00053">
    <property type="entry name" value="FORKHEAD"/>
</dbReference>
<dbReference type="PROSITE" id="PS00658">
    <property type="entry name" value="FORK_HEAD_2"/>
    <property type="match status" value="1"/>
</dbReference>
<dbReference type="FunFam" id="1.10.10.10:FF:000030">
    <property type="entry name" value="Forkhead box protein K2"/>
    <property type="match status" value="1"/>
</dbReference>